<dbReference type="Gene3D" id="3.40.50.2300">
    <property type="match status" value="2"/>
</dbReference>
<dbReference type="CDD" id="cd06347">
    <property type="entry name" value="PBP1_ABC_LivK_ligand_binding-like"/>
    <property type="match status" value="1"/>
</dbReference>
<keyword evidence="2 3" id="KW-0732">Signal</keyword>
<feature type="domain" description="Leucine-binding protein" evidence="4">
    <location>
        <begin position="27"/>
        <end position="351"/>
    </location>
</feature>
<proteinExistence type="inferred from homology"/>
<evidence type="ECO:0000259" key="4">
    <source>
        <dbReference type="Pfam" id="PF13458"/>
    </source>
</evidence>
<dbReference type="InterPro" id="IPR028082">
    <property type="entry name" value="Peripla_BP_I"/>
</dbReference>
<dbReference type="InterPro" id="IPR051010">
    <property type="entry name" value="BCAA_transport"/>
</dbReference>
<reference evidence="6" key="1">
    <citation type="submission" date="2017-04" db="EMBL/GenBank/DDBJ databases">
        <authorList>
            <person name="Varghese N."/>
            <person name="Submissions S."/>
        </authorList>
    </citation>
    <scope>NUCLEOTIDE SEQUENCE [LARGE SCALE GENOMIC DNA]</scope>
    <source>
        <strain evidence="6">RKEM611</strain>
    </source>
</reference>
<evidence type="ECO:0000256" key="2">
    <source>
        <dbReference type="ARBA" id="ARBA00022729"/>
    </source>
</evidence>
<organism evidence="5 6">
    <name type="scientific">Pseudobacteriovorax antillogorgiicola</name>
    <dbReference type="NCBI Taxonomy" id="1513793"/>
    <lineage>
        <taxon>Bacteria</taxon>
        <taxon>Pseudomonadati</taxon>
        <taxon>Bdellovibrionota</taxon>
        <taxon>Oligoflexia</taxon>
        <taxon>Oligoflexales</taxon>
        <taxon>Pseudobacteriovoracaceae</taxon>
        <taxon>Pseudobacteriovorax</taxon>
    </lineage>
</organism>
<dbReference type="InterPro" id="IPR028081">
    <property type="entry name" value="Leu-bd"/>
</dbReference>
<evidence type="ECO:0000313" key="6">
    <source>
        <dbReference type="Proteomes" id="UP000192907"/>
    </source>
</evidence>
<dbReference type="SUPFAM" id="SSF53822">
    <property type="entry name" value="Periplasmic binding protein-like I"/>
    <property type="match status" value="1"/>
</dbReference>
<protein>
    <submittedName>
        <fullName evidence="5">Amino acid/amide ABC transporter substrate-binding protein, HAAT family</fullName>
    </submittedName>
</protein>
<dbReference type="AlphaFoldDB" id="A0A1Y6BXH8"/>
<dbReference type="EMBL" id="FWZT01000010">
    <property type="protein sequence ID" value="SMF34107.1"/>
    <property type="molecule type" value="Genomic_DNA"/>
</dbReference>
<name>A0A1Y6BXH8_9BACT</name>
<sequence>MVHRCLALLTLALITSPTNTLAVNAKLKIGVVRPKSGPMSPIGDELMNGIQVAFDKISESKNKGLAPSIQIIQEDDGGKGSTAMTATQRLIDRHRVHILIGSISNTINHSIAEVASRKNRLLILPIGTDTDLMAKGKNVFSISLTESQQGSALGKFAKTVLKKDKALILEEQENPYSQALASSFVSRFKKIGGTEAQTLSYKPNNQGFQNASNKASQIDHDVVFIPGFYFDASSLMKQFRQKGMEKIFIGGDGWDTYGIKEAFGPELSGHYYYTPYSVQDPHPALQRFVRSFEKKFKKSPSIAAFAGYEAFNLAVYAYKRVKSNRTSPLESFLRKARKLPSLTGPMRMNSSRSPNKPATIMVTTPQGSQYMTKVTP</sequence>
<evidence type="ECO:0000313" key="5">
    <source>
        <dbReference type="EMBL" id="SMF34107.1"/>
    </source>
</evidence>
<dbReference type="Proteomes" id="UP000192907">
    <property type="component" value="Unassembled WGS sequence"/>
</dbReference>
<accession>A0A1Y6BXH8</accession>
<feature type="signal peptide" evidence="3">
    <location>
        <begin position="1"/>
        <end position="22"/>
    </location>
</feature>
<keyword evidence="6" id="KW-1185">Reference proteome</keyword>
<dbReference type="STRING" id="1513793.SAMN06296036_110128"/>
<feature type="chain" id="PRO_5012147667" evidence="3">
    <location>
        <begin position="23"/>
        <end position="376"/>
    </location>
</feature>
<dbReference type="Pfam" id="PF13458">
    <property type="entry name" value="Peripla_BP_6"/>
    <property type="match status" value="1"/>
</dbReference>
<dbReference type="PANTHER" id="PTHR30483:SF6">
    <property type="entry name" value="PERIPLASMIC BINDING PROTEIN OF ABC TRANSPORTER FOR NATURAL AMINO ACIDS"/>
    <property type="match status" value="1"/>
</dbReference>
<evidence type="ECO:0000256" key="3">
    <source>
        <dbReference type="SAM" id="SignalP"/>
    </source>
</evidence>
<comment type="similarity">
    <text evidence="1">Belongs to the leucine-binding protein family.</text>
</comment>
<dbReference type="RefSeq" id="WP_159455382.1">
    <property type="nucleotide sequence ID" value="NZ_FWZT01000010.1"/>
</dbReference>
<gene>
    <name evidence="5" type="ORF">SAMN06296036_110128</name>
</gene>
<dbReference type="PANTHER" id="PTHR30483">
    <property type="entry name" value="LEUCINE-SPECIFIC-BINDING PROTEIN"/>
    <property type="match status" value="1"/>
</dbReference>
<evidence type="ECO:0000256" key="1">
    <source>
        <dbReference type="ARBA" id="ARBA00010062"/>
    </source>
</evidence>